<dbReference type="Proteomes" id="UP000053354">
    <property type="component" value="Chromosome"/>
</dbReference>
<dbReference type="OrthoDB" id="9815192at2"/>
<dbReference type="GO" id="GO:0006412">
    <property type="term" value="P:translation"/>
    <property type="evidence" value="ECO:0007669"/>
    <property type="project" value="UniProtKB-UniRule"/>
</dbReference>
<protein>
    <recommendedName>
        <fullName evidence="4 5">Large ribosomal subunit protein uL29</fullName>
    </recommendedName>
</protein>
<dbReference type="RefSeq" id="WP_006828936.1">
    <property type="nucleotide sequence ID" value="NZ_CP016540.2"/>
</dbReference>
<dbReference type="InterPro" id="IPR036049">
    <property type="entry name" value="Ribosomal_uL29_sf"/>
</dbReference>
<dbReference type="GO" id="GO:0022625">
    <property type="term" value="C:cytosolic large ribosomal subunit"/>
    <property type="evidence" value="ECO:0007669"/>
    <property type="project" value="TreeGrafter"/>
</dbReference>
<evidence type="ECO:0000256" key="5">
    <source>
        <dbReference type="HAMAP-Rule" id="MF_00374"/>
    </source>
</evidence>
<keyword evidence="7" id="KW-1185">Reference proteome</keyword>
<proteinExistence type="inferred from homology"/>
<name>A0A1B1S0U5_9BACL</name>
<dbReference type="PANTHER" id="PTHR10916">
    <property type="entry name" value="60S RIBOSOMAL PROTEIN L35/50S RIBOSOMAL PROTEIN L29"/>
    <property type="match status" value="1"/>
</dbReference>
<evidence type="ECO:0000313" key="7">
    <source>
        <dbReference type="Proteomes" id="UP000053354"/>
    </source>
</evidence>
<dbReference type="InterPro" id="IPR050063">
    <property type="entry name" value="Ribosomal_protein_uL29"/>
</dbReference>
<keyword evidence="2 5" id="KW-0689">Ribosomal protein</keyword>
<dbReference type="Pfam" id="PF00831">
    <property type="entry name" value="Ribosomal_L29"/>
    <property type="match status" value="1"/>
</dbReference>
<dbReference type="Gene3D" id="1.10.287.310">
    <property type="match status" value="1"/>
</dbReference>
<dbReference type="FunFam" id="1.10.287.310:FF:000001">
    <property type="entry name" value="50S ribosomal protein L29"/>
    <property type="match status" value="1"/>
</dbReference>
<organism evidence="6 7">
    <name type="scientific">Planococcus versutus</name>
    <dbReference type="NCBI Taxonomy" id="1302659"/>
    <lineage>
        <taxon>Bacteria</taxon>
        <taxon>Bacillati</taxon>
        <taxon>Bacillota</taxon>
        <taxon>Bacilli</taxon>
        <taxon>Bacillales</taxon>
        <taxon>Caryophanaceae</taxon>
        <taxon>Planococcus</taxon>
    </lineage>
</organism>
<dbReference type="InterPro" id="IPR001854">
    <property type="entry name" value="Ribosomal_uL29"/>
</dbReference>
<evidence type="ECO:0000256" key="4">
    <source>
        <dbReference type="ARBA" id="ARBA00035204"/>
    </source>
</evidence>
<dbReference type="InterPro" id="IPR018254">
    <property type="entry name" value="Ribosomal_uL29_CS"/>
</dbReference>
<evidence type="ECO:0000256" key="3">
    <source>
        <dbReference type="ARBA" id="ARBA00023274"/>
    </source>
</evidence>
<dbReference type="AlphaFoldDB" id="A0A1B1S0U5"/>
<dbReference type="STRING" id="1302659.I858_007155"/>
<dbReference type="SUPFAM" id="SSF46561">
    <property type="entry name" value="Ribosomal protein L29 (L29p)"/>
    <property type="match status" value="1"/>
</dbReference>
<dbReference type="HAMAP" id="MF_00374">
    <property type="entry name" value="Ribosomal_uL29"/>
    <property type="match status" value="1"/>
</dbReference>
<accession>A0A1B1S0U5</accession>
<gene>
    <name evidence="5" type="primary">rpmC</name>
    <name evidence="6" type="ORF">I858_007155</name>
</gene>
<reference evidence="6" key="1">
    <citation type="submission" date="2016-10" db="EMBL/GenBank/DDBJ databases">
        <authorList>
            <person name="See-Too W.S."/>
        </authorList>
    </citation>
    <scope>NUCLEOTIDE SEQUENCE</scope>
    <source>
        <strain evidence="6">L10.15</strain>
    </source>
</reference>
<dbReference type="GO" id="GO:0003735">
    <property type="term" value="F:structural constituent of ribosome"/>
    <property type="evidence" value="ECO:0007669"/>
    <property type="project" value="InterPro"/>
</dbReference>
<evidence type="ECO:0000256" key="2">
    <source>
        <dbReference type="ARBA" id="ARBA00022980"/>
    </source>
</evidence>
<dbReference type="PROSITE" id="PS00579">
    <property type="entry name" value="RIBOSOMAL_L29"/>
    <property type="match status" value="1"/>
</dbReference>
<dbReference type="KEGG" id="pll:I858_007155"/>
<keyword evidence="3 5" id="KW-0687">Ribonucleoprotein</keyword>
<dbReference type="EMBL" id="CP016540">
    <property type="protein sequence ID" value="ANU26795.1"/>
    <property type="molecule type" value="Genomic_DNA"/>
</dbReference>
<sequence length="66" mass="7652">MKANEIRDLTTAEIEQKVKSLKEELFNLRFQLATGQLENTARIREVRKAIARMKTVIHERVLSGNN</sequence>
<dbReference type="PANTHER" id="PTHR10916:SF0">
    <property type="entry name" value="LARGE RIBOSOMAL SUBUNIT PROTEIN UL29C"/>
    <property type="match status" value="1"/>
</dbReference>
<dbReference type="CDD" id="cd00427">
    <property type="entry name" value="Ribosomal_L29_HIP"/>
    <property type="match status" value="1"/>
</dbReference>
<dbReference type="NCBIfam" id="TIGR00012">
    <property type="entry name" value="L29"/>
    <property type="match status" value="1"/>
</dbReference>
<comment type="similarity">
    <text evidence="1 5">Belongs to the universal ribosomal protein uL29 family.</text>
</comment>
<evidence type="ECO:0000256" key="1">
    <source>
        <dbReference type="ARBA" id="ARBA00009254"/>
    </source>
</evidence>
<evidence type="ECO:0000313" key="6">
    <source>
        <dbReference type="EMBL" id="ANU26795.1"/>
    </source>
</evidence>